<dbReference type="Pfam" id="PF02739">
    <property type="entry name" value="5_3_exonuc_N"/>
    <property type="match status" value="1"/>
</dbReference>
<dbReference type="Gene3D" id="1.10.150.20">
    <property type="entry name" value="5' to 3' exonuclease, C-terminal subdomain"/>
    <property type="match status" value="1"/>
</dbReference>
<gene>
    <name evidence="5" type="ORF">UFOPK3547_00003</name>
</gene>
<name>A0A6J5YWS2_9ZZZZ</name>
<keyword evidence="3" id="KW-0238">DNA-binding</keyword>
<dbReference type="PANTHER" id="PTHR42646">
    <property type="entry name" value="FLAP ENDONUCLEASE XNI"/>
    <property type="match status" value="1"/>
</dbReference>
<dbReference type="CDD" id="cd09859">
    <property type="entry name" value="PIN_53EXO"/>
    <property type="match status" value="1"/>
</dbReference>
<evidence type="ECO:0000256" key="3">
    <source>
        <dbReference type="ARBA" id="ARBA00023125"/>
    </source>
</evidence>
<protein>
    <submittedName>
        <fullName evidence="5">Unannotated protein</fullName>
    </submittedName>
</protein>
<dbReference type="AlphaFoldDB" id="A0A6J5YWS2"/>
<dbReference type="SUPFAM" id="SSF88723">
    <property type="entry name" value="PIN domain-like"/>
    <property type="match status" value="1"/>
</dbReference>
<dbReference type="SMART" id="SM00475">
    <property type="entry name" value="53EXOc"/>
    <property type="match status" value="1"/>
</dbReference>
<dbReference type="GO" id="GO:0017108">
    <property type="term" value="F:5'-flap endonuclease activity"/>
    <property type="evidence" value="ECO:0007669"/>
    <property type="project" value="InterPro"/>
</dbReference>
<dbReference type="InterPro" id="IPR008918">
    <property type="entry name" value="HhH2"/>
</dbReference>
<dbReference type="SUPFAM" id="SSF47807">
    <property type="entry name" value="5' to 3' exonuclease, C-terminal subdomain"/>
    <property type="match status" value="1"/>
</dbReference>
<proteinExistence type="predicted"/>
<evidence type="ECO:0000256" key="1">
    <source>
        <dbReference type="ARBA" id="ARBA00022722"/>
    </source>
</evidence>
<dbReference type="PANTHER" id="PTHR42646:SF2">
    <property type="entry name" value="5'-3' EXONUCLEASE FAMILY PROTEIN"/>
    <property type="match status" value="1"/>
</dbReference>
<evidence type="ECO:0000259" key="4">
    <source>
        <dbReference type="SMART" id="SM00475"/>
    </source>
</evidence>
<dbReference type="Gene3D" id="3.40.50.1010">
    <property type="entry name" value="5'-nuclease"/>
    <property type="match status" value="1"/>
</dbReference>
<keyword evidence="1" id="KW-0540">Nuclease</keyword>
<dbReference type="EMBL" id="CAESAN010000001">
    <property type="protein sequence ID" value="CAB4333518.1"/>
    <property type="molecule type" value="Genomic_DNA"/>
</dbReference>
<dbReference type="InterPro" id="IPR038969">
    <property type="entry name" value="FEN"/>
</dbReference>
<dbReference type="CDD" id="cd09898">
    <property type="entry name" value="H3TH_53EXO"/>
    <property type="match status" value="1"/>
</dbReference>
<evidence type="ECO:0000256" key="2">
    <source>
        <dbReference type="ARBA" id="ARBA00022801"/>
    </source>
</evidence>
<dbReference type="InterPro" id="IPR002421">
    <property type="entry name" value="5-3_exonuclease"/>
</dbReference>
<reference evidence="5" key="1">
    <citation type="submission" date="2020-05" db="EMBL/GenBank/DDBJ databases">
        <authorList>
            <person name="Chiriac C."/>
            <person name="Salcher M."/>
            <person name="Ghai R."/>
            <person name="Kavagutti S V."/>
        </authorList>
    </citation>
    <scope>NUCLEOTIDE SEQUENCE</scope>
</reference>
<dbReference type="Pfam" id="PF01367">
    <property type="entry name" value="5_3_exonuc"/>
    <property type="match status" value="1"/>
</dbReference>
<dbReference type="SMART" id="SM00279">
    <property type="entry name" value="HhH2"/>
    <property type="match status" value="1"/>
</dbReference>
<dbReference type="InterPro" id="IPR020045">
    <property type="entry name" value="DNA_polI_H3TH"/>
</dbReference>
<dbReference type="GO" id="GO:0033567">
    <property type="term" value="P:DNA replication, Okazaki fragment processing"/>
    <property type="evidence" value="ECO:0007669"/>
    <property type="project" value="InterPro"/>
</dbReference>
<dbReference type="InterPro" id="IPR029060">
    <property type="entry name" value="PIN-like_dom_sf"/>
</dbReference>
<dbReference type="GO" id="GO:0003677">
    <property type="term" value="F:DNA binding"/>
    <property type="evidence" value="ECO:0007669"/>
    <property type="project" value="UniProtKB-KW"/>
</dbReference>
<dbReference type="GO" id="GO:0008409">
    <property type="term" value="F:5'-3' exonuclease activity"/>
    <property type="evidence" value="ECO:0007669"/>
    <property type="project" value="InterPro"/>
</dbReference>
<accession>A0A6J5YWS2</accession>
<sequence length="285" mass="30184">MPRPLLVADTPSLLYRAFFALPKSIKGSDGKPVNALLGTANMLLQAVSDYSPRAVVCCFGAEAATYRTAAFPAYHADRPPMPPELAHQWELAPRFLAACGWSCLDAGALEADDLLGSLAELESAAGGTTMIFSGDRDMFQCASRQVTVLYPARGGPQLIGPAEVRERTGVGPQQIADLIALRGDPSDGIPGAKGIGEKGAAQLLEQHGSLEEVLRAAEDPASSIAPRMRAALTDNPDLLRSFKEIATLQPIKLRRPKDAGLDRSNGSAAARELGMNRLAERLGKA</sequence>
<feature type="domain" description="5'-3' exonuclease" evidence="4">
    <location>
        <begin position="3"/>
        <end position="256"/>
    </location>
</feature>
<organism evidence="5">
    <name type="scientific">freshwater metagenome</name>
    <dbReference type="NCBI Taxonomy" id="449393"/>
    <lineage>
        <taxon>unclassified sequences</taxon>
        <taxon>metagenomes</taxon>
        <taxon>ecological metagenomes</taxon>
    </lineage>
</organism>
<dbReference type="InterPro" id="IPR020046">
    <property type="entry name" value="5-3_exonucl_a-hlix_arch_N"/>
</dbReference>
<dbReference type="InterPro" id="IPR036279">
    <property type="entry name" value="5-3_exonuclease_C_sf"/>
</dbReference>
<keyword evidence="2" id="KW-0378">Hydrolase</keyword>
<evidence type="ECO:0000313" key="5">
    <source>
        <dbReference type="EMBL" id="CAB4333518.1"/>
    </source>
</evidence>